<sequence>MTSRRNFLKNVGSGAAVAGTAGAGIIAAPSVAKAQQSYKFRLNHFAGETSMFYTLTILPFAERIKKLSGGRIEFQPFPGGVLSPPLEAYKTVEDGIADAGQMTPLYIVNRDPVNTFYGGHVGGMPPEMMMHWLYKGGGQELLAEHRRATMKLHSIPLSIGPNEVWHSHVPIRTSADLKGLKFRTAGAWAQILNEYFGGAATTVSGSEIYTMLERKGVDVIEWSSPAENIKMGFQNAAPYIIMPAPHTNCFMFELIMPVAKWDALPDDVKYMIETAARASTPETLFSWTVEDMKAMKEMRKSKAEIITPDPSLAVELREAGRKWAMKKAEEQTAKGDPWMKKVTDSYYAFYDDWAENAVYRAVD</sequence>
<dbReference type="InterPro" id="IPR026289">
    <property type="entry name" value="SBP_TakP-like"/>
</dbReference>
<keyword evidence="1" id="KW-0732">Signal</keyword>
<evidence type="ECO:0000313" key="4">
    <source>
        <dbReference type="EMBL" id="RKQ72859.1"/>
    </source>
</evidence>
<dbReference type="Gene3D" id="3.40.190.10">
    <property type="entry name" value="Periplasmic binding protein-like II"/>
    <property type="match status" value="1"/>
</dbReference>
<evidence type="ECO:0000256" key="3">
    <source>
        <dbReference type="PIRSR" id="PIRSR039026-2"/>
    </source>
</evidence>
<dbReference type="NCBIfam" id="TIGR01409">
    <property type="entry name" value="TAT_signal_seq"/>
    <property type="match status" value="1"/>
</dbReference>
<dbReference type="EMBL" id="RBIG01000001">
    <property type="protein sequence ID" value="RKQ72859.1"/>
    <property type="molecule type" value="Genomic_DNA"/>
</dbReference>
<evidence type="ECO:0000313" key="5">
    <source>
        <dbReference type="Proteomes" id="UP000277424"/>
    </source>
</evidence>
<evidence type="ECO:0000256" key="2">
    <source>
        <dbReference type="PIRSR" id="PIRSR039026-1"/>
    </source>
</evidence>
<keyword evidence="3" id="KW-0479">Metal-binding</keyword>
<feature type="binding site" evidence="2">
    <location>
        <position position="183"/>
    </location>
    <ligand>
        <name>substrate</name>
    </ligand>
</feature>
<dbReference type="PANTHER" id="PTHR33376">
    <property type="match status" value="1"/>
</dbReference>
<dbReference type="RefSeq" id="WP_183077842.1">
    <property type="nucleotide sequence ID" value="NZ_RBIG01000001.1"/>
</dbReference>
<comment type="caution">
    <text evidence="4">The sequence shown here is derived from an EMBL/GenBank/DDBJ whole genome shotgun (WGS) entry which is preliminary data.</text>
</comment>
<dbReference type="Gene3D" id="3.40.190.170">
    <property type="entry name" value="Bacterial extracellular solute-binding protein, family 7"/>
    <property type="match status" value="1"/>
</dbReference>
<name>A0A420WPC1_9PROT</name>
<protein>
    <submittedName>
        <fullName evidence="4">Secreted protein</fullName>
    </submittedName>
</protein>
<dbReference type="Proteomes" id="UP000277424">
    <property type="component" value="Unassembled WGS sequence"/>
</dbReference>
<dbReference type="PROSITE" id="PS51318">
    <property type="entry name" value="TAT"/>
    <property type="match status" value="1"/>
</dbReference>
<dbReference type="GO" id="GO:0031317">
    <property type="term" value="C:tripartite ATP-independent periplasmic transporter complex"/>
    <property type="evidence" value="ECO:0007669"/>
    <property type="project" value="InterPro"/>
</dbReference>
<feature type="binding site" evidence="3">
    <location>
        <position position="222"/>
    </location>
    <ligand>
        <name>Na(+)</name>
        <dbReference type="ChEBI" id="CHEBI:29101"/>
    </ligand>
</feature>
<feature type="binding site" evidence="3">
    <location>
        <position position="221"/>
    </location>
    <ligand>
        <name>substrate</name>
    </ligand>
</feature>
<evidence type="ECO:0000256" key="1">
    <source>
        <dbReference type="ARBA" id="ARBA00022729"/>
    </source>
</evidence>
<dbReference type="GO" id="GO:0055085">
    <property type="term" value="P:transmembrane transport"/>
    <property type="evidence" value="ECO:0007669"/>
    <property type="project" value="InterPro"/>
</dbReference>
<dbReference type="InterPro" id="IPR006311">
    <property type="entry name" value="TAT_signal"/>
</dbReference>
<feature type="binding site" evidence="2">
    <location>
        <position position="163"/>
    </location>
    <ligand>
        <name>substrate</name>
    </ligand>
</feature>
<accession>A0A420WPC1</accession>
<dbReference type="AlphaFoldDB" id="A0A420WPC1"/>
<dbReference type="Pfam" id="PF03480">
    <property type="entry name" value="DctP"/>
    <property type="match status" value="1"/>
</dbReference>
<dbReference type="GO" id="GO:0046872">
    <property type="term" value="F:metal ion binding"/>
    <property type="evidence" value="ECO:0007669"/>
    <property type="project" value="UniProtKB-KW"/>
</dbReference>
<dbReference type="NCBIfam" id="NF037995">
    <property type="entry name" value="TRAP_S1"/>
    <property type="match status" value="1"/>
</dbReference>
<proteinExistence type="predicted"/>
<dbReference type="InterPro" id="IPR019546">
    <property type="entry name" value="TAT_signal_bac_arc"/>
</dbReference>
<reference evidence="4 5" key="1">
    <citation type="submission" date="2018-10" db="EMBL/GenBank/DDBJ databases">
        <title>Comparative analysis of microorganisms from saline springs in Andes Mountain Range, Colombia.</title>
        <authorList>
            <person name="Rubin E."/>
        </authorList>
    </citation>
    <scope>NUCLEOTIDE SEQUENCE [LARGE SCALE GENOMIC DNA]</scope>
    <source>
        <strain evidence="4 5">USBA 36</strain>
    </source>
</reference>
<organism evidence="4 5">
    <name type="scientific">Oceanibaculum indicum</name>
    <dbReference type="NCBI Taxonomy" id="526216"/>
    <lineage>
        <taxon>Bacteria</taxon>
        <taxon>Pseudomonadati</taxon>
        <taxon>Pseudomonadota</taxon>
        <taxon>Alphaproteobacteria</taxon>
        <taxon>Rhodospirillales</taxon>
        <taxon>Oceanibaculaceae</taxon>
        <taxon>Oceanibaculum</taxon>
    </lineage>
</organism>
<dbReference type="PANTHER" id="PTHR33376:SF5">
    <property type="entry name" value="EXTRACYTOPLASMIC SOLUTE RECEPTOR PROTEIN"/>
    <property type="match status" value="1"/>
</dbReference>
<dbReference type="InterPro" id="IPR018389">
    <property type="entry name" value="DctP_fam"/>
</dbReference>
<dbReference type="PIRSF" id="PIRSF039026">
    <property type="entry name" value="SiaP"/>
    <property type="match status" value="1"/>
</dbReference>
<gene>
    <name evidence="4" type="ORF">BCL74_0629</name>
</gene>
<dbReference type="InterPro" id="IPR038404">
    <property type="entry name" value="TRAP_DctP_sf"/>
</dbReference>